<evidence type="ECO:0000313" key="1">
    <source>
        <dbReference type="EMBL" id="EHD07377.1"/>
    </source>
</evidence>
<dbReference type="Proteomes" id="UP000004776">
    <property type="component" value="Unassembled WGS sequence"/>
</dbReference>
<evidence type="ECO:0000313" key="2">
    <source>
        <dbReference type="Proteomes" id="UP000004776"/>
    </source>
</evidence>
<dbReference type="AlphaFoldDB" id="G5RQ52"/>
<accession>G5RQ52</accession>
<gene>
    <name evidence="1" type="ORF">LTSEURB_0148</name>
</gene>
<comment type="caution">
    <text evidence="1">The sequence shown here is derived from an EMBL/GenBank/DDBJ whole genome shotgun (WGS) entry which is preliminary data.</text>
</comment>
<organism evidence="1 2">
    <name type="scientific">Salmonella enterica subsp. enterica serovar Urbana str. R8-2977</name>
    <dbReference type="NCBI Taxonomy" id="913084"/>
    <lineage>
        <taxon>Bacteria</taxon>
        <taxon>Pseudomonadati</taxon>
        <taxon>Pseudomonadota</taxon>
        <taxon>Gammaproteobacteria</taxon>
        <taxon>Enterobacterales</taxon>
        <taxon>Enterobacteriaceae</taxon>
        <taxon>Salmonella</taxon>
    </lineage>
</organism>
<protein>
    <submittedName>
        <fullName evidence="1">Uncharacterized protein</fullName>
    </submittedName>
</protein>
<name>G5RQ52_SALET</name>
<sequence length="33" mass="3622">MYHRDQSFKGVIAHGCTSVFLPDDGVNTLSGLR</sequence>
<proteinExistence type="predicted"/>
<reference evidence="1 2" key="1">
    <citation type="journal article" date="2011" name="BMC Genomics">
        <title>Genome sequencing reveals diversification of virulence factor content and possible host adaptation in distinct subpopulations of Salmonella enterica.</title>
        <authorList>
            <person name="den Bakker H.C."/>
            <person name="Moreno Switt A.I."/>
            <person name="Govoni G."/>
            <person name="Cummings C.A."/>
            <person name="Ranieri M.L."/>
            <person name="Degoricija L."/>
            <person name="Hoelzer K."/>
            <person name="Rodriguez-Rivera L.D."/>
            <person name="Brown S."/>
            <person name="Bolchacova E."/>
            <person name="Furtado M.R."/>
            <person name="Wiedmann M."/>
        </authorList>
    </citation>
    <scope>NUCLEOTIDE SEQUENCE [LARGE SCALE GENOMIC DNA]</scope>
    <source>
        <strain evidence="1 2">R8-2977</strain>
    </source>
</reference>
<dbReference type="EMBL" id="AFCW01000068">
    <property type="protein sequence ID" value="EHD07377.1"/>
    <property type="molecule type" value="Genomic_DNA"/>
</dbReference>
<feature type="non-terminal residue" evidence="1">
    <location>
        <position position="33"/>
    </location>
</feature>